<evidence type="ECO:0000313" key="2">
    <source>
        <dbReference type="Proteomes" id="UP000077266"/>
    </source>
</evidence>
<dbReference type="InParanoid" id="A0A165J1L4"/>
<sequence length="172" mass="19323">MQTATRPNTCHQSAVDCPRPWSILGGQDRTSSGINRGPGLKPSIQNFILRTQAARTRTVPRGCTGCADQASRRPGRITRDDRGRHKLLGRAKRVEPNIEQLNLHCNTAIMFEREESQTSWFVRRSVAYAESGSRQPENQANYVLIHVRGNQKVILCYNYGTDGHPDAVCTYK</sequence>
<gene>
    <name evidence="1" type="ORF">EXIGLDRAFT_524402</name>
</gene>
<organism evidence="1 2">
    <name type="scientific">Exidia glandulosa HHB12029</name>
    <dbReference type="NCBI Taxonomy" id="1314781"/>
    <lineage>
        <taxon>Eukaryota</taxon>
        <taxon>Fungi</taxon>
        <taxon>Dikarya</taxon>
        <taxon>Basidiomycota</taxon>
        <taxon>Agaricomycotina</taxon>
        <taxon>Agaricomycetes</taxon>
        <taxon>Auriculariales</taxon>
        <taxon>Exidiaceae</taxon>
        <taxon>Exidia</taxon>
    </lineage>
</organism>
<accession>A0A165J1L4</accession>
<dbReference type="AlphaFoldDB" id="A0A165J1L4"/>
<keyword evidence="2" id="KW-1185">Reference proteome</keyword>
<proteinExistence type="predicted"/>
<dbReference type="EMBL" id="KV425977">
    <property type="protein sequence ID" value="KZV94194.1"/>
    <property type="molecule type" value="Genomic_DNA"/>
</dbReference>
<evidence type="ECO:0000313" key="1">
    <source>
        <dbReference type="EMBL" id="KZV94194.1"/>
    </source>
</evidence>
<dbReference type="Proteomes" id="UP000077266">
    <property type="component" value="Unassembled WGS sequence"/>
</dbReference>
<protein>
    <submittedName>
        <fullName evidence="1">Uncharacterized protein</fullName>
    </submittedName>
</protein>
<reference evidence="1 2" key="1">
    <citation type="journal article" date="2016" name="Mol. Biol. Evol.">
        <title>Comparative Genomics of Early-Diverging Mushroom-Forming Fungi Provides Insights into the Origins of Lignocellulose Decay Capabilities.</title>
        <authorList>
            <person name="Nagy L.G."/>
            <person name="Riley R."/>
            <person name="Tritt A."/>
            <person name="Adam C."/>
            <person name="Daum C."/>
            <person name="Floudas D."/>
            <person name="Sun H."/>
            <person name="Yadav J.S."/>
            <person name="Pangilinan J."/>
            <person name="Larsson K.H."/>
            <person name="Matsuura K."/>
            <person name="Barry K."/>
            <person name="Labutti K."/>
            <person name="Kuo R."/>
            <person name="Ohm R.A."/>
            <person name="Bhattacharya S.S."/>
            <person name="Shirouzu T."/>
            <person name="Yoshinaga Y."/>
            <person name="Martin F.M."/>
            <person name="Grigoriev I.V."/>
            <person name="Hibbett D.S."/>
        </authorList>
    </citation>
    <scope>NUCLEOTIDE SEQUENCE [LARGE SCALE GENOMIC DNA]</scope>
    <source>
        <strain evidence="1 2">HHB12029</strain>
    </source>
</reference>
<name>A0A165J1L4_EXIGL</name>